<dbReference type="OrthoDB" id="2446578at2759"/>
<comment type="caution">
    <text evidence="1">The sequence shown here is derived from an EMBL/GenBank/DDBJ whole genome shotgun (WGS) entry which is preliminary data.</text>
</comment>
<sequence>IMKDAYKEENNIAIQQNCSSLELQMIFNNNLCLNQHRYNIPRVNKVAAVLLGPENKNFPSYCFAICSYSDQLTTISVINKYCNPISYPLLFSRRNIG</sequence>
<name>A0A9N9JVA7_9GLOM</name>
<gene>
    <name evidence="1" type="ORF">CPELLU_LOCUS17473</name>
</gene>
<evidence type="ECO:0000313" key="1">
    <source>
        <dbReference type="EMBL" id="CAG8797837.1"/>
    </source>
</evidence>
<protein>
    <submittedName>
        <fullName evidence="1">17223_t:CDS:1</fullName>
    </submittedName>
</protein>
<dbReference type="Proteomes" id="UP000789759">
    <property type="component" value="Unassembled WGS sequence"/>
</dbReference>
<evidence type="ECO:0000313" key="2">
    <source>
        <dbReference type="Proteomes" id="UP000789759"/>
    </source>
</evidence>
<organism evidence="1 2">
    <name type="scientific">Cetraspora pellucida</name>
    <dbReference type="NCBI Taxonomy" id="1433469"/>
    <lineage>
        <taxon>Eukaryota</taxon>
        <taxon>Fungi</taxon>
        <taxon>Fungi incertae sedis</taxon>
        <taxon>Mucoromycota</taxon>
        <taxon>Glomeromycotina</taxon>
        <taxon>Glomeromycetes</taxon>
        <taxon>Diversisporales</taxon>
        <taxon>Gigasporaceae</taxon>
        <taxon>Cetraspora</taxon>
    </lineage>
</organism>
<dbReference type="AlphaFoldDB" id="A0A9N9JVA7"/>
<feature type="non-terminal residue" evidence="1">
    <location>
        <position position="1"/>
    </location>
</feature>
<accession>A0A9N9JVA7</accession>
<reference evidence="1" key="1">
    <citation type="submission" date="2021-06" db="EMBL/GenBank/DDBJ databases">
        <authorList>
            <person name="Kallberg Y."/>
            <person name="Tangrot J."/>
            <person name="Rosling A."/>
        </authorList>
    </citation>
    <scope>NUCLEOTIDE SEQUENCE</scope>
    <source>
        <strain evidence="1">FL966</strain>
    </source>
</reference>
<proteinExistence type="predicted"/>
<keyword evidence="2" id="KW-1185">Reference proteome</keyword>
<dbReference type="EMBL" id="CAJVQA010029815">
    <property type="protein sequence ID" value="CAG8797837.1"/>
    <property type="molecule type" value="Genomic_DNA"/>
</dbReference>